<dbReference type="Gene3D" id="2.60.40.1240">
    <property type="match status" value="1"/>
</dbReference>
<dbReference type="RefSeq" id="WP_314518746.1">
    <property type="nucleotide sequence ID" value="NZ_JASJOU010000019.1"/>
</dbReference>
<dbReference type="EMBL" id="JASJOU010000019">
    <property type="protein sequence ID" value="MDJ1506051.1"/>
    <property type="molecule type" value="Genomic_DNA"/>
</dbReference>
<proteinExistence type="predicted"/>
<organism evidence="2 3">
    <name type="scientific">Xanthocytophaga agilis</name>
    <dbReference type="NCBI Taxonomy" id="3048010"/>
    <lineage>
        <taxon>Bacteria</taxon>
        <taxon>Pseudomonadati</taxon>
        <taxon>Bacteroidota</taxon>
        <taxon>Cytophagia</taxon>
        <taxon>Cytophagales</taxon>
        <taxon>Rhodocytophagaceae</taxon>
        <taxon>Xanthocytophaga</taxon>
    </lineage>
</organism>
<keyword evidence="1" id="KW-0732">Signal</keyword>
<reference evidence="2" key="1">
    <citation type="submission" date="2023-05" db="EMBL/GenBank/DDBJ databases">
        <authorList>
            <person name="Zhang X."/>
        </authorList>
    </citation>
    <scope>NUCLEOTIDE SEQUENCE</scope>
    <source>
        <strain evidence="2">BD1B2-1</strain>
    </source>
</reference>
<gene>
    <name evidence="2" type="ORF">QNI22_35660</name>
</gene>
<evidence type="ECO:0000313" key="3">
    <source>
        <dbReference type="Proteomes" id="UP001232063"/>
    </source>
</evidence>
<dbReference type="InterPro" id="IPR029050">
    <property type="entry name" value="Immunoprotect_excell_Ig-like"/>
</dbReference>
<evidence type="ECO:0008006" key="4">
    <source>
        <dbReference type="Google" id="ProtNLM"/>
    </source>
</evidence>
<name>A0AAE3R8Z4_9BACT</name>
<protein>
    <recommendedName>
        <fullName evidence="4">DUF4352 domain-containing protein</fullName>
    </recommendedName>
</protein>
<accession>A0AAE3R8Z4</accession>
<evidence type="ECO:0000256" key="1">
    <source>
        <dbReference type="ARBA" id="ARBA00022729"/>
    </source>
</evidence>
<evidence type="ECO:0000313" key="2">
    <source>
        <dbReference type="EMBL" id="MDJ1506051.1"/>
    </source>
</evidence>
<keyword evidence="3" id="KW-1185">Reference proteome</keyword>
<dbReference type="Proteomes" id="UP001232063">
    <property type="component" value="Unassembled WGS sequence"/>
</dbReference>
<dbReference type="AlphaFoldDB" id="A0AAE3R8Z4"/>
<comment type="caution">
    <text evidence="2">The sequence shown here is derived from an EMBL/GenBank/DDBJ whole genome shotgun (WGS) entry which is preliminary data.</text>
</comment>
<sequence>MKKFILFPLLTFLLTIVSGSTSMLNKPLDIFVFEVESTEEFKGFGTGSGYTYPIKGYKFFAVYIHCTNSTGQDQPINLEDICLLDFGKKIKYKPDFIMKPALITLFQKANKTIKGNESLYTRLVYSIPKELKPTHLSYNQNLIELIPGAGLPPELVKPAEEPKKDGF</sequence>